<dbReference type="InterPro" id="IPR052016">
    <property type="entry name" value="Bact_Sigma-Reg"/>
</dbReference>
<dbReference type="PANTHER" id="PTHR43156">
    <property type="entry name" value="STAGE II SPORULATION PROTEIN E-RELATED"/>
    <property type="match status" value="1"/>
</dbReference>
<evidence type="ECO:0000259" key="3">
    <source>
        <dbReference type="SMART" id="SM00331"/>
    </source>
</evidence>
<dbReference type="SMART" id="SM00065">
    <property type="entry name" value="GAF"/>
    <property type="match status" value="1"/>
</dbReference>
<gene>
    <name evidence="4" type="ORF">SAMN05421508_102119</name>
</gene>
<evidence type="ECO:0000313" key="4">
    <source>
        <dbReference type="EMBL" id="SOD91809.1"/>
    </source>
</evidence>
<dbReference type="AlphaFoldDB" id="A0A286G9K5"/>
<name>A0A286G9K5_9PROT</name>
<dbReference type="SUPFAM" id="SSF81606">
    <property type="entry name" value="PP2C-like"/>
    <property type="match status" value="1"/>
</dbReference>
<reference evidence="4 5" key="1">
    <citation type="submission" date="2017-09" db="EMBL/GenBank/DDBJ databases">
        <authorList>
            <person name="Ehlers B."/>
            <person name="Leendertz F.H."/>
        </authorList>
    </citation>
    <scope>NUCLEOTIDE SEQUENCE [LARGE SCALE GENOMIC DNA]</scope>
    <source>
        <strain evidence="4 5">USBA 140</strain>
    </source>
</reference>
<dbReference type="SUPFAM" id="SSF55781">
    <property type="entry name" value="GAF domain-like"/>
    <property type="match status" value="1"/>
</dbReference>
<dbReference type="Gene3D" id="3.30.450.40">
    <property type="match status" value="1"/>
</dbReference>
<dbReference type="GO" id="GO:0016791">
    <property type="term" value="F:phosphatase activity"/>
    <property type="evidence" value="ECO:0007669"/>
    <property type="project" value="TreeGrafter"/>
</dbReference>
<dbReference type="Pfam" id="PF13185">
    <property type="entry name" value="GAF_2"/>
    <property type="match status" value="1"/>
</dbReference>
<proteinExistence type="predicted"/>
<evidence type="ECO:0000313" key="5">
    <source>
        <dbReference type="Proteomes" id="UP000219621"/>
    </source>
</evidence>
<sequence length="444" mass="47892">MRAMSDDDRRPPEAAGDLMTSDREVFANHMALIAEMTREFSASRDSQTVSRHGLARITTFLGAEASSLFLIDEEGHDLVCAACFGPVDVTGLRIPLRKGIVGRAVVLNKTQMVRDARRDPDFGGQDIAAETGFVTKSVLVAPLSLGDERLGAIEIINKASGDGLFDEHDRTLLEVLAGSAALAIDNFRLTQRLVEQERSRHELTLAAEIQRSLLPGEAAPDYPVHGVNVPARLVSGDFFDVVEEAPGDRIWFALGDVAGKGMNAAILMTKAASLFRCLSKTIASPGRLLAAVNAELCETGSHGMFVTMVAGFYDIWSGRVRIANAGHEPPLFLPAGADEFLAVPALAPPLGIADDIVGWDGYPEHDIDLGDGALYVFTDGLTEAYTEAEGRATLGEDGTRRLIRDVRGLPPPQRLAAMLDRVRRPDRPLRDDVTILVVEHGGPR</sequence>
<keyword evidence="1" id="KW-0378">Hydrolase</keyword>
<dbReference type="PANTHER" id="PTHR43156:SF2">
    <property type="entry name" value="STAGE II SPORULATION PROTEIN E"/>
    <property type="match status" value="1"/>
</dbReference>
<evidence type="ECO:0000259" key="2">
    <source>
        <dbReference type="SMART" id="SM00065"/>
    </source>
</evidence>
<organism evidence="4 5">
    <name type="scientific">Caenispirillum bisanense</name>
    <dbReference type="NCBI Taxonomy" id="414052"/>
    <lineage>
        <taxon>Bacteria</taxon>
        <taxon>Pseudomonadati</taxon>
        <taxon>Pseudomonadota</taxon>
        <taxon>Alphaproteobacteria</taxon>
        <taxon>Rhodospirillales</taxon>
        <taxon>Novispirillaceae</taxon>
        <taxon>Caenispirillum</taxon>
    </lineage>
</organism>
<dbReference type="EMBL" id="OCNJ01000002">
    <property type="protein sequence ID" value="SOD91809.1"/>
    <property type="molecule type" value="Genomic_DNA"/>
</dbReference>
<protein>
    <submittedName>
        <fullName evidence="4">Sigma-B regulation protein RsbU (Phosphoserine phosphatase)</fullName>
    </submittedName>
</protein>
<accession>A0A286G9K5</accession>
<dbReference type="InterPro" id="IPR029016">
    <property type="entry name" value="GAF-like_dom_sf"/>
</dbReference>
<dbReference type="Pfam" id="PF07228">
    <property type="entry name" value="SpoIIE"/>
    <property type="match status" value="1"/>
</dbReference>
<evidence type="ECO:0000256" key="1">
    <source>
        <dbReference type="ARBA" id="ARBA00022801"/>
    </source>
</evidence>
<dbReference type="InterPro" id="IPR003018">
    <property type="entry name" value="GAF"/>
</dbReference>
<dbReference type="SMART" id="SM00331">
    <property type="entry name" value="PP2C_SIG"/>
    <property type="match status" value="1"/>
</dbReference>
<keyword evidence="5" id="KW-1185">Reference proteome</keyword>
<dbReference type="Gene3D" id="3.60.40.10">
    <property type="entry name" value="PPM-type phosphatase domain"/>
    <property type="match status" value="1"/>
</dbReference>
<dbReference type="Proteomes" id="UP000219621">
    <property type="component" value="Unassembled WGS sequence"/>
</dbReference>
<dbReference type="InterPro" id="IPR001932">
    <property type="entry name" value="PPM-type_phosphatase-like_dom"/>
</dbReference>
<feature type="domain" description="GAF" evidence="2">
    <location>
        <begin position="45"/>
        <end position="194"/>
    </location>
</feature>
<dbReference type="InterPro" id="IPR036457">
    <property type="entry name" value="PPM-type-like_dom_sf"/>
</dbReference>
<feature type="domain" description="PPM-type phosphatase" evidence="3">
    <location>
        <begin position="219"/>
        <end position="440"/>
    </location>
</feature>